<dbReference type="Proteomes" id="UP000007648">
    <property type="component" value="Unassembled WGS sequence"/>
</dbReference>
<dbReference type="GO" id="GO:0061630">
    <property type="term" value="F:ubiquitin protein ligase activity"/>
    <property type="evidence" value="ECO:0007669"/>
    <property type="project" value="UniProtKB-EC"/>
</dbReference>
<keyword evidence="16" id="KW-0862">Zinc</keyword>
<dbReference type="InParanoid" id="A0A7N4NY67"/>
<dbReference type="GO" id="GO:0006511">
    <property type="term" value="P:ubiquitin-dependent protein catabolic process"/>
    <property type="evidence" value="ECO:0007669"/>
    <property type="project" value="TreeGrafter"/>
</dbReference>
<feature type="compositionally biased region" description="Polar residues" evidence="29">
    <location>
        <begin position="39"/>
        <end position="54"/>
    </location>
</feature>
<evidence type="ECO:0000256" key="15">
    <source>
        <dbReference type="ARBA" id="ARBA00022801"/>
    </source>
</evidence>
<keyword evidence="14" id="KW-0833">Ubl conjugation pathway</keyword>
<evidence type="ECO:0000256" key="14">
    <source>
        <dbReference type="ARBA" id="ARBA00022786"/>
    </source>
</evidence>
<dbReference type="PANTHER" id="PTHR22605">
    <property type="entry name" value="RZ-TYPE DOMAIN-CONTAINING PROTEIN"/>
    <property type="match status" value="1"/>
</dbReference>
<dbReference type="Gene3D" id="3.40.50.300">
    <property type="entry name" value="P-loop containing nucleotide triphosphate hydrolases"/>
    <property type="match status" value="2"/>
</dbReference>
<dbReference type="FunFam" id="3.40.50.300:FF:000491">
    <property type="entry name" value="E3 ubiquitin-protein ligase RNF213"/>
    <property type="match status" value="1"/>
</dbReference>
<feature type="compositionally biased region" description="Acidic residues" evidence="29">
    <location>
        <begin position="3202"/>
        <end position="3211"/>
    </location>
</feature>
<evidence type="ECO:0000256" key="27">
    <source>
        <dbReference type="PROSITE-ProRule" id="PRU00175"/>
    </source>
</evidence>
<comment type="subcellular location">
    <subcellularLocation>
        <location evidence="3">Cytoplasm</location>
        <location evidence="3">Cytosol</location>
    </subcellularLocation>
    <subcellularLocation>
        <location evidence="2">Lipid droplet</location>
    </subcellularLocation>
</comment>
<dbReference type="InterPro" id="IPR031248">
    <property type="entry name" value="RNF213"/>
</dbReference>
<dbReference type="SMART" id="SM00184">
    <property type="entry name" value="RING"/>
    <property type="match status" value="1"/>
</dbReference>
<keyword evidence="28" id="KW-0175">Coiled coil</keyword>
<dbReference type="GO" id="GO:0002376">
    <property type="term" value="P:immune system process"/>
    <property type="evidence" value="ECO:0007669"/>
    <property type="project" value="UniProtKB-KW"/>
</dbReference>
<evidence type="ECO:0000313" key="32">
    <source>
        <dbReference type="Proteomes" id="UP000007648"/>
    </source>
</evidence>
<keyword evidence="15" id="KW-0378">Hydrolase</keyword>
<dbReference type="CDD" id="cd16561">
    <property type="entry name" value="RING-HC_RNF213"/>
    <property type="match status" value="1"/>
</dbReference>
<evidence type="ECO:0000256" key="21">
    <source>
        <dbReference type="ARBA" id="ARBA00048778"/>
    </source>
</evidence>
<dbReference type="GO" id="GO:0005829">
    <property type="term" value="C:cytosol"/>
    <property type="evidence" value="ECO:0007669"/>
    <property type="project" value="UniProtKB-SubCell"/>
</dbReference>
<dbReference type="GO" id="GO:0008270">
    <property type="term" value="F:zinc ion binding"/>
    <property type="evidence" value="ECO:0007669"/>
    <property type="project" value="UniProtKB-KW"/>
</dbReference>
<evidence type="ECO:0000256" key="1">
    <source>
        <dbReference type="ARBA" id="ARBA00000900"/>
    </source>
</evidence>
<dbReference type="InterPro" id="IPR013083">
    <property type="entry name" value="Znf_RING/FYVE/PHD"/>
</dbReference>
<organism evidence="31 32">
    <name type="scientific">Sarcophilus harrisii</name>
    <name type="common">Tasmanian devil</name>
    <name type="synonym">Sarcophilus laniarius</name>
    <dbReference type="NCBI Taxonomy" id="9305"/>
    <lineage>
        <taxon>Eukaryota</taxon>
        <taxon>Metazoa</taxon>
        <taxon>Chordata</taxon>
        <taxon>Craniata</taxon>
        <taxon>Vertebrata</taxon>
        <taxon>Euteleostomi</taxon>
        <taxon>Mammalia</taxon>
        <taxon>Metatheria</taxon>
        <taxon>Dasyuromorphia</taxon>
        <taxon>Dasyuridae</taxon>
        <taxon>Sarcophilus</taxon>
    </lineage>
</organism>
<evidence type="ECO:0000256" key="25">
    <source>
        <dbReference type="ARBA" id="ARBA00079490"/>
    </source>
</evidence>
<keyword evidence="19" id="KW-0443">Lipid metabolism</keyword>
<reference evidence="31 32" key="1">
    <citation type="journal article" date="2011" name="Proc. Natl. Acad. Sci. U.S.A.">
        <title>Genetic diversity and population structure of the endangered marsupial Sarcophilus harrisii (Tasmanian devil).</title>
        <authorList>
            <person name="Miller W."/>
            <person name="Hayes V.M."/>
            <person name="Ratan A."/>
            <person name="Petersen D.C."/>
            <person name="Wittekindt N.E."/>
            <person name="Miller J."/>
            <person name="Walenz B."/>
            <person name="Knight J."/>
            <person name="Qi J."/>
            <person name="Zhao F."/>
            <person name="Wang Q."/>
            <person name="Bedoya-Reina O.C."/>
            <person name="Katiyar N."/>
            <person name="Tomsho L.P."/>
            <person name="Kasson L.M."/>
            <person name="Hardie R.A."/>
            <person name="Woodbridge P."/>
            <person name="Tindall E.A."/>
            <person name="Bertelsen M.F."/>
            <person name="Dixon D."/>
            <person name="Pyecroft S."/>
            <person name="Helgen K.M."/>
            <person name="Lesk A.M."/>
            <person name="Pringle T.H."/>
            <person name="Patterson N."/>
            <person name="Zhang Y."/>
            <person name="Kreiss A."/>
            <person name="Woods G.M."/>
            <person name="Jones M.E."/>
            <person name="Schuster S.C."/>
        </authorList>
    </citation>
    <scope>NUCLEOTIDE SEQUENCE [LARGE SCALE GENOMIC DNA]</scope>
</reference>
<dbReference type="InterPro" id="IPR017907">
    <property type="entry name" value="Znf_RING_CS"/>
</dbReference>
<keyword evidence="8" id="KW-0037">Angiogenesis</keyword>
<evidence type="ECO:0000256" key="17">
    <source>
        <dbReference type="ARBA" id="ARBA00022840"/>
    </source>
</evidence>
<evidence type="ECO:0000256" key="22">
    <source>
        <dbReference type="ARBA" id="ARBA00064239"/>
    </source>
</evidence>
<feature type="region of interest" description="Disordered" evidence="29">
    <location>
        <begin position="3199"/>
        <end position="3239"/>
    </location>
</feature>
<proteinExistence type="inferred from homology"/>
<dbReference type="Gene3D" id="3.30.40.10">
    <property type="entry name" value="Zinc/RING finger domain, C3HC4 (zinc finger)"/>
    <property type="match status" value="1"/>
</dbReference>
<keyword evidence="10" id="KW-0808">Transferase</keyword>
<comment type="pathway">
    <text evidence="4">Protein modification; protein ubiquitination.</text>
</comment>
<dbReference type="SMART" id="SM00382">
    <property type="entry name" value="AAA"/>
    <property type="match status" value="2"/>
</dbReference>
<dbReference type="GO" id="GO:0002040">
    <property type="term" value="P:sprouting angiogenesis"/>
    <property type="evidence" value="ECO:0007669"/>
    <property type="project" value="TreeGrafter"/>
</dbReference>
<evidence type="ECO:0000313" key="31">
    <source>
        <dbReference type="Ensembl" id="ENSSHAP00000029731.1"/>
    </source>
</evidence>
<dbReference type="InterPro" id="IPR018957">
    <property type="entry name" value="Znf_C3HC4_RING-type"/>
</dbReference>
<comment type="subunit">
    <text evidence="22">Monomer. Interacts with UBE2L3/UBCH7; UBE2L3/UBCH7 is the most efficient ubiquitin-conjugating enzyme E2 for the ubiquitin ligase activity. Interacts with UBE2N/UBC13; promoting 'Lys-63'-linked ubiquitination of target proteins.</text>
</comment>
<accession>A0A7N4NY67</accession>
<evidence type="ECO:0000256" key="18">
    <source>
        <dbReference type="ARBA" id="ARBA00022859"/>
    </source>
</evidence>
<feature type="compositionally biased region" description="Basic and acidic residues" evidence="29">
    <location>
        <begin position="90"/>
        <end position="99"/>
    </location>
</feature>
<dbReference type="InterPro" id="IPR027417">
    <property type="entry name" value="P-loop_NTPase"/>
</dbReference>
<evidence type="ECO:0000256" key="5">
    <source>
        <dbReference type="ARBA" id="ARBA00006914"/>
    </source>
</evidence>
<keyword evidence="20" id="KW-0511">Multifunctional enzyme</keyword>
<evidence type="ECO:0000256" key="12">
    <source>
        <dbReference type="ARBA" id="ARBA00022741"/>
    </source>
</evidence>
<dbReference type="GO" id="GO:0120323">
    <property type="term" value="P:lipid ubiquitination"/>
    <property type="evidence" value="ECO:0007669"/>
    <property type="project" value="UniProtKB-ARBA"/>
</dbReference>
<keyword evidence="13 27" id="KW-0863">Zinc-finger</keyword>
<dbReference type="Pfam" id="PF00097">
    <property type="entry name" value="zf-C3HC4"/>
    <property type="match status" value="1"/>
</dbReference>
<keyword evidence="17" id="KW-0067">ATP-binding</keyword>
<evidence type="ECO:0000256" key="19">
    <source>
        <dbReference type="ARBA" id="ARBA00023098"/>
    </source>
</evidence>
<dbReference type="GO" id="GO:0005524">
    <property type="term" value="F:ATP binding"/>
    <property type="evidence" value="ECO:0007669"/>
    <property type="project" value="UniProtKB-KW"/>
</dbReference>
<evidence type="ECO:0000256" key="11">
    <source>
        <dbReference type="ARBA" id="ARBA00022723"/>
    </source>
</evidence>
<dbReference type="PANTHER" id="PTHR22605:SF16">
    <property type="entry name" value="E3 UBIQUITIN-PROTEIN LIGASE RNF213"/>
    <property type="match status" value="1"/>
</dbReference>
<keyword evidence="9" id="KW-0551">Lipid droplet</keyword>
<dbReference type="GO" id="GO:0042742">
    <property type="term" value="P:defense response to bacterium"/>
    <property type="evidence" value="ECO:0007669"/>
    <property type="project" value="UniProtKB-ARBA"/>
</dbReference>
<dbReference type="SUPFAM" id="SSF57850">
    <property type="entry name" value="RING/U-box"/>
    <property type="match status" value="1"/>
</dbReference>
<keyword evidence="11" id="KW-0479">Metal-binding</keyword>
<name>A0A7N4NY67_SARHA</name>
<dbReference type="SUPFAM" id="SSF52540">
    <property type="entry name" value="P-loop containing nucleoside triphosphate hydrolases"/>
    <property type="match status" value="2"/>
</dbReference>
<dbReference type="PROSITE" id="PS50089">
    <property type="entry name" value="ZF_RING_2"/>
    <property type="match status" value="1"/>
</dbReference>
<evidence type="ECO:0000256" key="10">
    <source>
        <dbReference type="ARBA" id="ARBA00022679"/>
    </source>
</evidence>
<dbReference type="PROSITE" id="PS00518">
    <property type="entry name" value="ZF_RING_1"/>
    <property type="match status" value="1"/>
</dbReference>
<keyword evidence="12" id="KW-0547">Nucleotide-binding</keyword>
<feature type="region of interest" description="Disordered" evidence="29">
    <location>
        <begin position="1"/>
        <end position="99"/>
    </location>
</feature>
<evidence type="ECO:0000256" key="16">
    <source>
        <dbReference type="ARBA" id="ARBA00022833"/>
    </source>
</evidence>
<dbReference type="GeneTree" id="ENSGT00630000089884"/>
<dbReference type="FunCoup" id="A0A7N4NY67">
    <property type="interactions" value="1249"/>
</dbReference>
<gene>
    <name evidence="31" type="primary">RNF213</name>
</gene>
<dbReference type="EC" id="2.3.2.27" evidence="6"/>
<comment type="catalytic activity">
    <reaction evidence="21">
        <text>ATP + H2O = ADP + phosphate + H(+)</text>
        <dbReference type="Rhea" id="RHEA:13065"/>
        <dbReference type="ChEBI" id="CHEBI:15377"/>
        <dbReference type="ChEBI" id="CHEBI:15378"/>
        <dbReference type="ChEBI" id="CHEBI:30616"/>
        <dbReference type="ChEBI" id="CHEBI:43474"/>
        <dbReference type="ChEBI" id="CHEBI:456216"/>
    </reaction>
    <physiologicalReaction direction="left-to-right" evidence="21">
        <dbReference type="Rhea" id="RHEA:13066"/>
    </physiologicalReaction>
</comment>
<evidence type="ECO:0000256" key="9">
    <source>
        <dbReference type="ARBA" id="ARBA00022677"/>
    </source>
</evidence>
<evidence type="ECO:0000256" key="28">
    <source>
        <dbReference type="SAM" id="Coils"/>
    </source>
</evidence>
<reference evidence="31" key="2">
    <citation type="submission" date="2025-08" db="UniProtKB">
        <authorList>
            <consortium name="Ensembl"/>
        </authorList>
    </citation>
    <scope>IDENTIFICATION</scope>
</reference>
<dbReference type="GO" id="GO:0005811">
    <property type="term" value="C:lipid droplet"/>
    <property type="evidence" value="ECO:0007669"/>
    <property type="project" value="UniProtKB-SubCell"/>
</dbReference>
<evidence type="ECO:0000256" key="2">
    <source>
        <dbReference type="ARBA" id="ARBA00004502"/>
    </source>
</evidence>
<evidence type="ECO:0000256" key="6">
    <source>
        <dbReference type="ARBA" id="ARBA00012483"/>
    </source>
</evidence>
<evidence type="ECO:0000256" key="20">
    <source>
        <dbReference type="ARBA" id="ARBA00023268"/>
    </source>
</evidence>
<feature type="domain" description="RING-type" evidence="30">
    <location>
        <begin position="3699"/>
        <end position="3737"/>
    </location>
</feature>
<dbReference type="InterPro" id="IPR003593">
    <property type="entry name" value="AAA+_ATPase"/>
</dbReference>
<evidence type="ECO:0000256" key="13">
    <source>
        <dbReference type="ARBA" id="ARBA00022771"/>
    </source>
</evidence>
<feature type="compositionally biased region" description="Basic and acidic residues" evidence="29">
    <location>
        <begin position="20"/>
        <end position="35"/>
    </location>
</feature>
<dbReference type="GO" id="GO:0016887">
    <property type="term" value="F:ATP hydrolysis activity"/>
    <property type="evidence" value="ECO:0007669"/>
    <property type="project" value="InterPro"/>
</dbReference>
<evidence type="ECO:0000259" key="30">
    <source>
        <dbReference type="PROSITE" id="PS50089"/>
    </source>
</evidence>
<dbReference type="GO" id="GO:0016020">
    <property type="term" value="C:membrane"/>
    <property type="evidence" value="ECO:0007669"/>
    <property type="project" value="TreeGrafter"/>
</dbReference>
<dbReference type="Ensembl" id="ENSSHAT00000043653.1">
    <property type="protein sequence ID" value="ENSSHAP00000029731.1"/>
    <property type="gene ID" value="ENSSHAG00000008617.2"/>
</dbReference>
<reference evidence="31" key="3">
    <citation type="submission" date="2025-09" db="UniProtKB">
        <authorList>
            <consortium name="Ensembl"/>
        </authorList>
    </citation>
    <scope>IDENTIFICATION</scope>
</reference>
<feature type="coiled-coil region" evidence="28">
    <location>
        <begin position="1111"/>
        <end position="1141"/>
    </location>
</feature>
<comment type="similarity">
    <text evidence="5">Belongs to the AAA ATPase family.</text>
</comment>
<evidence type="ECO:0000256" key="24">
    <source>
        <dbReference type="ARBA" id="ARBA00079225"/>
    </source>
</evidence>
<evidence type="ECO:0000256" key="3">
    <source>
        <dbReference type="ARBA" id="ARBA00004514"/>
    </source>
</evidence>
<evidence type="ECO:0000256" key="29">
    <source>
        <dbReference type="SAM" id="MobiDB-lite"/>
    </source>
</evidence>
<dbReference type="FunFam" id="3.30.40.10:FF:000488">
    <property type="entry name" value="E3 ubiquitin-protein ligase RNF213"/>
    <property type="match status" value="1"/>
</dbReference>
<keyword evidence="18" id="KW-0391">Immunity</keyword>
<evidence type="ECO:0000256" key="26">
    <source>
        <dbReference type="ARBA" id="ARBA00080635"/>
    </source>
</evidence>
<feature type="compositionally biased region" description="Basic and acidic residues" evidence="29">
    <location>
        <begin position="3224"/>
        <end position="3239"/>
    </location>
</feature>
<evidence type="ECO:0000256" key="8">
    <source>
        <dbReference type="ARBA" id="ARBA00022657"/>
    </source>
</evidence>
<comment type="catalytic activity">
    <reaction evidence="1">
        <text>S-ubiquitinyl-[E2 ubiquitin-conjugating enzyme]-L-cysteine + [acceptor protein]-L-lysine = [E2 ubiquitin-conjugating enzyme]-L-cysteine + N(6)-ubiquitinyl-[acceptor protein]-L-lysine.</text>
        <dbReference type="EC" id="2.3.2.27"/>
    </reaction>
</comment>
<dbReference type="InterPro" id="IPR001841">
    <property type="entry name" value="Znf_RING"/>
</dbReference>
<evidence type="ECO:0000256" key="7">
    <source>
        <dbReference type="ARBA" id="ARBA00022490"/>
    </source>
</evidence>
<sequence>MSASPPREAKIKSTNQVRGSGKEVKYKNQELKKQLINEPASSEVETQEKLTNQMKRIEEKDKNKPKDMKKQEGPPGSCVDSASRSLGPPKEYRNHNANEKELKTRTLNLGEGIRVYFHAILSRDFSFDPNYDKVFIRGGEDLDENAWNSYVCEMNCTKELGEHGFLIEGKMMISKDQVHKSIPYKYYIVHGSTQEYEFIYKKPKPGQHVNRCLFIKESSLRSGEWHQYDDIICMKPHKNLLTKMKDFFTDDNTTKVVKGKFIAAKIMLDNIFSILSSWNTINLNSFFSQFSQFYFVVKQPMVYEDQSKKWTSLGYGEKEMKQELWDNLKSSFLGKNSDDSFWPLKNKLKMGVIILILAEIYTFPASEEDLISLCKLLCLDSSSRTDLIQELKDILEANLNLKKHLVNMCQKCIEKEIFYWVWILPVMHHFMEFVDRRKDIRIQPQSTWAGLESLPFYQFQKIPESYKAKKLLECMKEKKYLLAVDQNLFRSWFCLIPLSCLVDYLDNSVEYLTNFPACILDCLQGIYYRLEEINISYTSHEVCNLNWFDIVLVNNKNLFKKVLNLLNANQDKIQVHMLEPYFTVCLKFHEVVCKKTEVLKFCGLPVLSAKIISMMIRLTLLGVSEVNNENGNIISVKELFQETLTTTKNWFRSILKEGLLKQCNKRFSYTDELMAWSEFVKINFPNEHLSEEWKKSLLSEMEGRIKQEKPVQQIILYCSYHDHLKKVESCIAKSFETCAIEAVSPVCQSQTNILDLLYSHNLRKFGTLVSAVISKSWPEKDGKKVDDLDDVLQHLLTWPDSKHLFNLYGMEITQDAKKLMAIADSVFTKVTFDLLNGKIFVRHMELIEKLREKILHLWKLKNNNLSLQEKEFDLEDVLSWRIDELQTLKRERKFVESLLKLCRKVKELIKVDFGDIEKKHLEDVSGKRMDEAVTVRLPHSPAVREYKTYYKLDSWLLEMARTVDYLKDSYVFQVCWEKEAQSLGENDDNSEMLILNLENVYDVLYSPCYRRFHRLYKDLKSGELTFADVHSVFENFVNKYDDLTKDLKIMCRLDPDDKQDWINKRVGQIKEYHHLHLAVDSAKVICKVKEDLGLSGDFSVLQILLSFTDEFNAANEKLDRISNQLIQAKQLLQDIDETRRQCLEEISLRKEFIGWVKEALEDINELKVFVDLASISAGENDMDVDRVACFHDAVQGYASILYKLEVQADFREFMEQLKELWKALENDQHLPKKLRDSARHLEWLKTVKDSHGSVELSSLSLATAINSKGIYIIRPPKDSQKVSLDTVLHLSLPERHEDHEEVRHYSLEELKELLNKLMLMSGKKDQNHVEVDKFSEVFCNIQRLAQAFINLYTAGNMLFRSWTATVYCSPKSQICVQMNFHLETVGQLTGNGEVTEVLAALCKQMELFLGNWKRFMIEKRSKYFYLNYYTAEQLVYLCIELKKQKPSEAALAMLSFIKKNCTKYDVLKFLSTTYGRHHMDQVNLDELKLVLFSESELMGKVKVVWDFYMSCMSAFLPNCLNIDTLGLCLAYLSEMGEVPTERHLPQGLQAGQPNLITCPHSDVLSVALAIYMESPRQPLPSYDEVLLCTPLTTYEEVSLFLRRCLTLGYQGHKVYSLLYADELSYEVSCQVEELFQNLCVQCHREDYRLVIICNSDREHCYIPSVFSQYKVLMTPQQFLKDIQDYLQSHYQVSHHIHSAASVFKDRVCVKVVTSKRAGVGKSLYVKRLHSKLKFENSGEEVPLKTIRLIEPQVNESKVLASLLPFLNVKYQKNPMLIHLDITSSVQTGIWEFLFKLLILQYLMDTNGKMWPRHKCHLYVIEILEVISTVPKRSSKLNVHGQQFSFLEIFPKVTCRPPKEVMCMPLISSVSEMEPRMDREEFCSESFQRPFQYLKRFYQGQNLDMFQYKPGSIEGTPEECLQQLLIHCGLMDPSWSELQNFSRFLNYQLRDCEASLFCNPAFIGDTLTGFKNFVVTFMILMARDFATPSLNICDQSSERQIFSMDGVHEEDIAPFCLRKSWESEPHPYIFFNDDHTSMTFIGFHLQPNQNGGIDAFSHLDGKIIKRNVMTQELYKGLLFQRVPFNINFDQLPRSKKLEILCMVLGIQWPMDPDETYELTTDNILKILAIEMRFRCGIPVIIMGETGCGKTRLIKFLSDLRRGGIDAENMKLVKVHGGTSAATIYSKIREAEAVALVNRTQHQFDTILFFDEANTTEAVSCIKEVLCDNTVDGEPLFEDSGLHIIAACNPYRKHTEEMIKRLETAGLGYRVKADETVEKLGSIPLRQLVYRVHALPPSMIPLVWDFGQLNNTAERLYIQQIAQRLNSMGITQKDIHVITEILSASQSYMRKRDNECSFVSLRDVERCVEVFKWFYGHSKLLLKKLNIFLRESNVHKNNFERDPVLWSLVLAIGVCYHASLEEKEAYWEVICKLFKGPYSDIKTVLDEISQIQDLFLSGVPLRKTIAKNLALKENIFMMVICIELRIPLFLVGKPGSSKSLAKTIVADAMQGQAAYSELFKELKQVHLVSFQCSPHSTPQGIIGTFKQCARFQQGKNLQEYVSVVVLDEVGLAEDSPKMPLKALHPLLEDGCIDDDPLPHKKVGFIGISNWALDPAKMNRGIFVSRGTPNKKELIESAKGICCSDSLIQDKIKDYFASFAEAYEVVCETQDKEFFGLRDYYSLIKMVFAMAKASNEEPTPQEIAQAVLRNFSGKDNIDALDTFTAKLPEARCFEEISTICLIWQNIYGDSQTNQQADVECRYLLVLTKNYVALQILQQAFFNENQQPEIIFGSSFPKDQEYTQICRNINRVKVCMETGKMVVLLNLQNLYESLYDALNQYYVHLGGQKYVDLGLGTHRVKCRVHPDFRLIVIEEKEVVYKQFPIPLINRLEKHYLDINTVLEKWQKTIVEELQTWVENFINVNADQPFAKHSYSPSDVFIGYHSDTCASVVLQVTNNLKQQELTDEIYAMVSDKAKYMLLNCATPDAVVRLSSSRLGSFAAKALAQKYYCDQQHDSFADFLQDHLQRMESGCSIIFTEITTFSRLLTSHDSETLETELQGLAQKPRILWLQQFDTEYSFLKEIRNSLDITAGNKILIIQTDFEDDPKSAQLIASAKYSAVNEINNLLLDKGHIFVYFITKLSRMESGASYVGFHGGLWHSVHIDDLRRPTIMVSDVTILQNVSISQLFKPEDIECKSLVEPGAEANDEDVEMETDTSSGEMETENPEMERESSEISKTKEHTQALDTTSLLRSCVQSAMGMLKDQNDAFKRATRRVEILLSLLTENDDMKGAFLQVFKTRLFSLLKKQEENYFYNMKQWVVREASNQNALQEAGTFRHTLWKRVQNAVIPLLAAVVSFIDRDCNLELLVCPTSSPWVKALWMFIFQDLKFLNIPLMVNNTSLKAEMAPIMVQNYMKLSENVSNDFPFSWRIKDYLDELWMQAQYITNTEGLSEKFVDIFQQTNLGKFLASFNKEAQQMFLHSYLKDFLLLTMSVSTWDELQFLQIALWSCIGQLKAESEYSEEELSLPWVHLAYQHFRNRIQNFARILAIHPSVLETLQQAKNNHDLAGSEMVLDVYAALACAEMLKKDVLKPSPQIWLQMVKNLHMPFEFLCTESYISINRIQWNQIFSMALFVEHVLLETKARLPELQNLVIEYVSLLGKCLQDNSDIKSHRPFAAVMAVLCECKDRASQICIKYGLQPCPVCLGDPKEPVCLPCDHVYCHKCIKTWLIPGQMKCPFCVTDLPDTFSIAVSQEHRDAIAKHIQFRHMCNSFFIDLVSTMCFKDNIPPDKEVIEELLSLLFVHKKLLKDDLLRHSEYTKSLSPFDDVVDKTPVIRSVVLKLLLKYSFHDVKEYIQHYLSQLEQKPFLDEDKTELYTLFINCLEDSIYEKASACTEKDRLNYLREEGHFLGNYSPLLQNVRETVNESSVEYLQDMARIRLCLDKASDFLFELHEAAEVAEEKQRYLQQVKRFCLQAGNDWYRVYLVRKLVNQHGMEFVQSLCKQDHQSQWVFPKEIIDQLRDQSGQMDRYLVCGDSYKALRDAVGKAILKHDPTCVITALKKCKSSDTQQAVYLLLAIFQELTASYRCHNANVRPTPEQCETANTFIKEAKVLFSPALKEMAKSLVTNVCPFLTVDSSDSMHKSTVTELAVHAKAVLLCGQNPILEPLKNLAFNPANMQNSFLPTMPEDLLAQAKNWKGLETVHWYCKCSQSLSYCNYRDNVDRTQSGHVLGNPDDRGVMVVSDREISPVVFILLRLLTHIAMLLGTSQNAQALIKIIKPTVWNPERFLQQHIQKDLEQLMKSLGRSADETANVVHLILCCLLKEPHHQPGQWPIGFDATLSSKERRNIWEKVVAAMIILELKCLDKTLLEANIRISQDERISSNPVAKIMYGDPATFLSHLPKKSVVHCSKIWSYRKKITVEYLQHVVEQNDGKDTVPILYKFLQKERELRLVKFLPEILALQRDLVKRFQNVSDVEYNTIRGFLSSHYHSEGLKRSFQKQIEVFLSTWNMLRRSLYTRGEIKLPKEYCNADLSLESEFEILLPRRRGLGLCSTALVSYLIALHNDLVYTVRKYTNESSSYSINSSEVTDLHVISYEVERDLTPLILSNCQYSVEKGRETLQQFDLEKIQRQVTSRFLQGKPLLTLQGLPTLVYRHDRNYEHIFMDIKNKMLQKSLPNSAIGTISGQLQSYSDACEALSVAEITLGFLSTAGGDPEMHLNVYIQDILQMHSQTAPVLKALSRCQLKHTIALWQFLSAHKSEQLLRLRKDPFGEISAAYKDDLSAENAKLLNTYLNQTGLETFLLELHEMILLKLKHTQTEGESFNPKWSLRETLVSYMETKESEIPSEMESQFPEEILLSNCIAVWKAAANLKQDRRLT</sequence>
<dbReference type="FunFam" id="3.40.50.300:FF:000804">
    <property type="entry name" value="E3 ubiquitin-protein ligase RNF213"/>
    <property type="match status" value="1"/>
</dbReference>
<protein>
    <recommendedName>
        <fullName evidence="23">E3 ubiquitin-protein ligase RNF213</fullName>
        <ecNumber evidence="6">2.3.2.27</ecNumber>
    </recommendedName>
    <alternativeName>
        <fullName evidence="25">E3 ubiquitin-lipopolysaccharide ligase RNF213</fullName>
    </alternativeName>
    <alternativeName>
        <fullName evidence="24">Mysterin</fullName>
    </alternativeName>
    <alternativeName>
        <fullName evidence="26">RING finger protein 213</fullName>
    </alternativeName>
</protein>
<evidence type="ECO:0000256" key="23">
    <source>
        <dbReference type="ARBA" id="ARBA00067765"/>
    </source>
</evidence>
<keyword evidence="32" id="KW-1185">Reference proteome</keyword>
<feature type="compositionally biased region" description="Basic and acidic residues" evidence="29">
    <location>
        <begin position="55"/>
        <end position="72"/>
    </location>
</feature>
<dbReference type="GO" id="GO:2000051">
    <property type="term" value="P:negative regulation of non-canonical Wnt signaling pathway"/>
    <property type="evidence" value="ECO:0007669"/>
    <property type="project" value="TreeGrafter"/>
</dbReference>
<keyword evidence="7" id="KW-0963">Cytoplasm</keyword>
<evidence type="ECO:0000256" key="4">
    <source>
        <dbReference type="ARBA" id="ARBA00004906"/>
    </source>
</evidence>
<dbReference type="GO" id="GO:0005730">
    <property type="term" value="C:nucleolus"/>
    <property type="evidence" value="ECO:0007669"/>
    <property type="project" value="Ensembl"/>
</dbReference>